<comment type="caution">
    <text evidence="2">The sequence shown here is derived from an EMBL/GenBank/DDBJ whole genome shotgun (WGS) entry which is preliminary data.</text>
</comment>
<organism evidence="2 3">
    <name type="scientific">Spirosoma flavum</name>
    <dbReference type="NCBI Taxonomy" id="2048557"/>
    <lineage>
        <taxon>Bacteria</taxon>
        <taxon>Pseudomonadati</taxon>
        <taxon>Bacteroidota</taxon>
        <taxon>Cytophagia</taxon>
        <taxon>Cytophagales</taxon>
        <taxon>Cytophagaceae</taxon>
        <taxon>Spirosoma</taxon>
    </lineage>
</organism>
<evidence type="ECO:0000313" key="2">
    <source>
        <dbReference type="EMBL" id="MFD2934684.1"/>
    </source>
</evidence>
<dbReference type="Gene3D" id="1.25.40.10">
    <property type="entry name" value="Tetratricopeptide repeat domain"/>
    <property type="match status" value="1"/>
</dbReference>
<dbReference type="RefSeq" id="WP_381501154.1">
    <property type="nucleotide sequence ID" value="NZ_JBHUOM010000004.1"/>
</dbReference>
<reference evidence="3" key="1">
    <citation type="journal article" date="2019" name="Int. J. Syst. Evol. Microbiol.">
        <title>The Global Catalogue of Microorganisms (GCM) 10K type strain sequencing project: providing services to taxonomists for standard genome sequencing and annotation.</title>
        <authorList>
            <consortium name="The Broad Institute Genomics Platform"/>
            <consortium name="The Broad Institute Genome Sequencing Center for Infectious Disease"/>
            <person name="Wu L."/>
            <person name="Ma J."/>
        </authorList>
    </citation>
    <scope>NUCLEOTIDE SEQUENCE [LARGE SCALE GENOMIC DNA]</scope>
    <source>
        <strain evidence="3">KCTC 52490</strain>
    </source>
</reference>
<dbReference type="InterPro" id="IPR011990">
    <property type="entry name" value="TPR-like_helical_dom_sf"/>
</dbReference>
<evidence type="ECO:0000256" key="1">
    <source>
        <dbReference type="SAM" id="SignalP"/>
    </source>
</evidence>
<feature type="signal peptide" evidence="1">
    <location>
        <begin position="1"/>
        <end position="27"/>
    </location>
</feature>
<dbReference type="EMBL" id="JBHUOM010000004">
    <property type="protein sequence ID" value="MFD2934684.1"/>
    <property type="molecule type" value="Genomic_DNA"/>
</dbReference>
<keyword evidence="3" id="KW-1185">Reference proteome</keyword>
<name>A0ABW6AKV8_9BACT</name>
<sequence>MKKAQFLSKWFFAVVGLLLLLSSHTLAQYPMINSNPTARALVTAGLDQVYDSQFTAAEATFTQLAKLAPNHPSLDLLRGVGLYYQWFPARTDINLLQRCRKQLELAARKADDWQKAQKKTDGEDRSTTTPSATARPEAMFLYFTAEAMLAKIGHYEHEPFVAIRHAKNAYPFIQKGKAFQQQYPDFYLSTGLYNFYREVYPEIHPFYKTVAWVMTSGDKKLGMNQLQIATQKALLVRTEAILYLTHLLTDYENKPGTALPYLSQLTVRYPDNPFWRYKYAEALLSAHQTDSVPALIALLMAAKEPVYQQMGTLLKARYALEIGQYANAKSFAGEVARSSVKDETVRAYAYQVLARVARQEGQEKIVRQYYKLMLEFAEYPVLRNEAP</sequence>
<evidence type="ECO:0008006" key="4">
    <source>
        <dbReference type="Google" id="ProtNLM"/>
    </source>
</evidence>
<proteinExistence type="predicted"/>
<keyword evidence="1" id="KW-0732">Signal</keyword>
<protein>
    <recommendedName>
        <fullName evidence="4">Tetratricopeptide repeat protein</fullName>
    </recommendedName>
</protein>
<evidence type="ECO:0000313" key="3">
    <source>
        <dbReference type="Proteomes" id="UP001597512"/>
    </source>
</evidence>
<gene>
    <name evidence="2" type="ORF">ACFS25_12890</name>
</gene>
<feature type="chain" id="PRO_5047345217" description="Tetratricopeptide repeat protein" evidence="1">
    <location>
        <begin position="28"/>
        <end position="387"/>
    </location>
</feature>
<accession>A0ABW6AKV8</accession>
<dbReference type="Proteomes" id="UP001597512">
    <property type="component" value="Unassembled WGS sequence"/>
</dbReference>